<dbReference type="GO" id="GO:0000978">
    <property type="term" value="F:RNA polymerase II cis-regulatory region sequence-specific DNA binding"/>
    <property type="evidence" value="ECO:0007669"/>
    <property type="project" value="TreeGrafter"/>
</dbReference>
<gene>
    <name evidence="11" type="ORF">chiPu_0014641</name>
</gene>
<evidence type="ECO:0000259" key="10">
    <source>
        <dbReference type="PROSITE" id="PS50157"/>
    </source>
</evidence>
<feature type="domain" description="C2H2-type" evidence="10">
    <location>
        <begin position="246"/>
        <end position="274"/>
    </location>
</feature>
<dbReference type="PROSITE" id="PS50157">
    <property type="entry name" value="ZINC_FINGER_C2H2_2"/>
    <property type="match status" value="7"/>
</dbReference>
<proteinExistence type="predicted"/>
<evidence type="ECO:0000256" key="2">
    <source>
        <dbReference type="ARBA" id="ARBA00022723"/>
    </source>
</evidence>
<evidence type="ECO:0000256" key="1">
    <source>
        <dbReference type="ARBA" id="ARBA00004123"/>
    </source>
</evidence>
<keyword evidence="2" id="KW-0479">Metal-binding</keyword>
<evidence type="ECO:0000256" key="6">
    <source>
        <dbReference type="ARBA" id="ARBA00023125"/>
    </source>
</evidence>
<keyword evidence="3" id="KW-0677">Repeat</keyword>
<reference evidence="11 12" key="1">
    <citation type="journal article" date="2018" name="Nat. Ecol. Evol.">
        <title>Shark genomes provide insights into elasmobranch evolution and the origin of vertebrates.</title>
        <authorList>
            <person name="Hara Y"/>
            <person name="Yamaguchi K"/>
            <person name="Onimaru K"/>
            <person name="Kadota M"/>
            <person name="Koyanagi M"/>
            <person name="Keeley SD"/>
            <person name="Tatsumi K"/>
            <person name="Tanaka K"/>
            <person name="Motone F"/>
            <person name="Kageyama Y"/>
            <person name="Nozu R"/>
            <person name="Adachi N"/>
            <person name="Nishimura O"/>
            <person name="Nakagawa R"/>
            <person name="Tanegashima C"/>
            <person name="Kiyatake I"/>
            <person name="Matsumoto R"/>
            <person name="Murakumo K"/>
            <person name="Nishida K"/>
            <person name="Terakita A"/>
            <person name="Kuratani S"/>
            <person name="Sato K"/>
            <person name="Hyodo S Kuraku.S."/>
        </authorList>
    </citation>
    <scope>NUCLEOTIDE SEQUENCE [LARGE SCALE GENOMIC DNA]</scope>
</reference>
<dbReference type="AlphaFoldDB" id="A0A401T0H3"/>
<keyword evidence="7" id="KW-0539">Nucleus</keyword>
<dbReference type="GO" id="GO:0045892">
    <property type="term" value="P:negative regulation of DNA-templated transcription"/>
    <property type="evidence" value="ECO:0007669"/>
    <property type="project" value="UniProtKB-ARBA"/>
</dbReference>
<dbReference type="Pfam" id="PF00096">
    <property type="entry name" value="zf-C2H2"/>
    <property type="match status" value="3"/>
</dbReference>
<sequence length="541" mass="62597">MAPGKSIKYLELVLSCEWDGCAFVGKTMEEFCDHVAVHLKEYVNEYDSFGDLDEYQCLWRGCGFLAVEGPNELVVHVNFHSYHAKLKYFGLELQRLRPDLPVCSLDNQNQNLIPEIAETFTCQWEHCDSTFDNPEWFYRHVDMHGQCTDKETLPNKNETISCCWKGCGATFKIKFKLREHLRSHTQEKVVSCPNCGGMFSNNTKFYDHVRRQTSNEQKTFPCQHCDKQFANERLLRDHVRNHVNQFKCPLCDMTCTTFSSLRTHIKFRHCDERPYGCDFCENSFKNLYDLRKHIETHNDEPTYRCSSNGCNFSARSVQTLKQHYRRIHEGETKPRYKCHICAKCFSWAYTLTMHLRKMHQLKWPSGHARFRYKEHADGYLQLHVVRYETVELTQQIIKDLEKRRGPRRKVTEACLYAPESRRKALSAKPTTGKASKEEEDYLAIATRLRRAGHREATNLPTKPSEKAPQLEQCNSLEPPKRAEQCSDVSGNGSPTYSVLHNVSQSVPGHPTAPERNEAVSSLDPVETLEKVARGLGIQIIG</sequence>
<dbReference type="SUPFAM" id="SSF57667">
    <property type="entry name" value="beta-beta-alpha zinc fingers"/>
    <property type="match status" value="4"/>
</dbReference>
<feature type="domain" description="C2H2-type" evidence="10">
    <location>
        <begin position="275"/>
        <end position="302"/>
    </location>
</feature>
<feature type="region of interest" description="Disordered" evidence="9">
    <location>
        <begin position="453"/>
        <end position="472"/>
    </location>
</feature>
<dbReference type="STRING" id="137246.A0A401T0H3"/>
<keyword evidence="4 8" id="KW-0863">Zinc-finger</keyword>
<keyword evidence="6" id="KW-0238">DNA-binding</keyword>
<keyword evidence="5" id="KW-0862">Zinc</keyword>
<evidence type="ECO:0000313" key="11">
    <source>
        <dbReference type="EMBL" id="GCC36149.1"/>
    </source>
</evidence>
<evidence type="ECO:0000256" key="3">
    <source>
        <dbReference type="ARBA" id="ARBA00022737"/>
    </source>
</evidence>
<dbReference type="Proteomes" id="UP000287033">
    <property type="component" value="Unassembled WGS sequence"/>
</dbReference>
<keyword evidence="12" id="KW-1185">Reference proteome</keyword>
<dbReference type="GO" id="GO:0000981">
    <property type="term" value="F:DNA-binding transcription factor activity, RNA polymerase II-specific"/>
    <property type="evidence" value="ECO:0007669"/>
    <property type="project" value="TreeGrafter"/>
</dbReference>
<protein>
    <recommendedName>
        <fullName evidence="10">C2H2-type domain-containing protein</fullName>
    </recommendedName>
</protein>
<dbReference type="OMA" id="HEAQLMG"/>
<evidence type="ECO:0000256" key="9">
    <source>
        <dbReference type="SAM" id="MobiDB-lite"/>
    </source>
</evidence>
<dbReference type="PANTHER" id="PTHR24391:SF15">
    <property type="entry name" value="MBD2 (METHYL-CPG-BINDING PROTEIN)-INTERACTING ZINC FINGER PROTEIN"/>
    <property type="match status" value="1"/>
</dbReference>
<comment type="subcellular location">
    <subcellularLocation>
        <location evidence="1">Nucleus</location>
    </subcellularLocation>
</comment>
<dbReference type="InterPro" id="IPR013087">
    <property type="entry name" value="Znf_C2H2_type"/>
</dbReference>
<evidence type="ECO:0000256" key="4">
    <source>
        <dbReference type="ARBA" id="ARBA00022771"/>
    </source>
</evidence>
<accession>A0A401T0H3</accession>
<evidence type="ECO:0000313" key="12">
    <source>
        <dbReference type="Proteomes" id="UP000287033"/>
    </source>
</evidence>
<feature type="domain" description="C2H2-type" evidence="10">
    <location>
        <begin position="336"/>
        <end position="364"/>
    </location>
</feature>
<organism evidence="11 12">
    <name type="scientific">Chiloscyllium punctatum</name>
    <name type="common">Brownbanded bambooshark</name>
    <name type="synonym">Hemiscyllium punctatum</name>
    <dbReference type="NCBI Taxonomy" id="137246"/>
    <lineage>
        <taxon>Eukaryota</taxon>
        <taxon>Metazoa</taxon>
        <taxon>Chordata</taxon>
        <taxon>Craniata</taxon>
        <taxon>Vertebrata</taxon>
        <taxon>Chondrichthyes</taxon>
        <taxon>Elasmobranchii</taxon>
        <taxon>Galeomorphii</taxon>
        <taxon>Galeoidea</taxon>
        <taxon>Orectolobiformes</taxon>
        <taxon>Hemiscylliidae</taxon>
        <taxon>Chiloscyllium</taxon>
    </lineage>
</organism>
<dbReference type="InterPro" id="IPR051574">
    <property type="entry name" value="ZnF_E-box_Homeobox"/>
</dbReference>
<dbReference type="PROSITE" id="PS00028">
    <property type="entry name" value="ZINC_FINGER_C2H2_1"/>
    <property type="match status" value="6"/>
</dbReference>
<dbReference type="EMBL" id="BEZZ01000791">
    <property type="protein sequence ID" value="GCC36149.1"/>
    <property type="molecule type" value="Genomic_DNA"/>
</dbReference>
<feature type="domain" description="C2H2-type" evidence="10">
    <location>
        <begin position="190"/>
        <end position="217"/>
    </location>
</feature>
<feature type="domain" description="C2H2-type" evidence="10">
    <location>
        <begin position="303"/>
        <end position="333"/>
    </location>
</feature>
<dbReference type="Gene3D" id="3.30.160.60">
    <property type="entry name" value="Classic Zinc Finger"/>
    <property type="match status" value="4"/>
</dbReference>
<feature type="domain" description="C2H2-type" evidence="10">
    <location>
        <begin position="160"/>
        <end position="189"/>
    </location>
</feature>
<dbReference type="GO" id="GO:0005634">
    <property type="term" value="C:nucleus"/>
    <property type="evidence" value="ECO:0007669"/>
    <property type="project" value="UniProtKB-SubCell"/>
</dbReference>
<comment type="caution">
    <text evidence="11">The sequence shown here is derived from an EMBL/GenBank/DDBJ whole genome shotgun (WGS) entry which is preliminary data.</text>
</comment>
<feature type="domain" description="C2H2-type" evidence="10">
    <location>
        <begin position="220"/>
        <end position="247"/>
    </location>
</feature>
<dbReference type="SMART" id="SM00355">
    <property type="entry name" value="ZnF_C2H2"/>
    <property type="match status" value="10"/>
</dbReference>
<dbReference type="GO" id="GO:0008270">
    <property type="term" value="F:zinc ion binding"/>
    <property type="evidence" value="ECO:0007669"/>
    <property type="project" value="UniProtKB-KW"/>
</dbReference>
<name>A0A401T0H3_CHIPU</name>
<dbReference type="PANTHER" id="PTHR24391">
    <property type="entry name" value="HISTONE H4 TRANSCRIPTION FACTOR-RELATED"/>
    <property type="match status" value="1"/>
</dbReference>
<evidence type="ECO:0000256" key="8">
    <source>
        <dbReference type="PROSITE-ProRule" id="PRU00042"/>
    </source>
</evidence>
<dbReference type="OrthoDB" id="10039931at2759"/>
<dbReference type="InterPro" id="IPR036236">
    <property type="entry name" value="Znf_C2H2_sf"/>
</dbReference>
<evidence type="ECO:0000256" key="5">
    <source>
        <dbReference type="ARBA" id="ARBA00022833"/>
    </source>
</evidence>
<evidence type="ECO:0000256" key="7">
    <source>
        <dbReference type="ARBA" id="ARBA00023242"/>
    </source>
</evidence>